<dbReference type="InterPro" id="IPR001680">
    <property type="entry name" value="WD40_rpt"/>
</dbReference>
<dbReference type="InParanoid" id="A0A2H3DCR5"/>
<dbReference type="PRINTS" id="PR00320">
    <property type="entry name" value="GPROTEINBRPT"/>
</dbReference>
<feature type="repeat" description="WD" evidence="4">
    <location>
        <begin position="166"/>
        <end position="197"/>
    </location>
</feature>
<dbReference type="STRING" id="47427.A0A2H3DCR5"/>
<dbReference type="InterPro" id="IPR036322">
    <property type="entry name" value="WD40_repeat_dom_sf"/>
</dbReference>
<evidence type="ECO:0000256" key="1">
    <source>
        <dbReference type="ARBA" id="ARBA00022574"/>
    </source>
</evidence>
<dbReference type="EMBL" id="KZ293669">
    <property type="protein sequence ID" value="PBK89212.1"/>
    <property type="molecule type" value="Genomic_DNA"/>
</dbReference>
<keyword evidence="1 4" id="KW-0853">WD repeat</keyword>
<keyword evidence="6" id="KW-1185">Reference proteome</keyword>
<organism evidence="5 6">
    <name type="scientific">Armillaria gallica</name>
    <name type="common">Bulbous honey fungus</name>
    <name type="synonym">Armillaria bulbosa</name>
    <dbReference type="NCBI Taxonomy" id="47427"/>
    <lineage>
        <taxon>Eukaryota</taxon>
        <taxon>Fungi</taxon>
        <taxon>Dikarya</taxon>
        <taxon>Basidiomycota</taxon>
        <taxon>Agaricomycotina</taxon>
        <taxon>Agaricomycetes</taxon>
        <taxon>Agaricomycetidae</taxon>
        <taxon>Agaricales</taxon>
        <taxon>Marasmiineae</taxon>
        <taxon>Physalacriaceae</taxon>
        <taxon>Armillaria</taxon>
    </lineage>
</organism>
<dbReference type="OrthoDB" id="284782at2759"/>
<gene>
    <name evidence="3" type="primary">CIA1</name>
    <name evidence="5" type="ORF">ARMGADRAFT_970234</name>
</gene>
<dbReference type="PROSITE" id="PS50294">
    <property type="entry name" value="WD_REPEATS_REGION"/>
    <property type="match status" value="6"/>
</dbReference>
<accession>A0A2H3DCR5</accession>
<dbReference type="GO" id="GO:0016226">
    <property type="term" value="P:iron-sulfur cluster assembly"/>
    <property type="evidence" value="ECO:0007669"/>
    <property type="project" value="UniProtKB-UniRule"/>
</dbReference>
<dbReference type="InterPro" id="IPR019775">
    <property type="entry name" value="WD40_repeat_CS"/>
</dbReference>
<feature type="repeat" description="WD" evidence="4">
    <location>
        <begin position="256"/>
        <end position="293"/>
    </location>
</feature>
<dbReference type="Proteomes" id="UP000217790">
    <property type="component" value="Unassembled WGS sequence"/>
</dbReference>
<dbReference type="AlphaFoldDB" id="A0A2H3DCR5"/>
<proteinExistence type="inferred from homology"/>
<evidence type="ECO:0000256" key="4">
    <source>
        <dbReference type="PROSITE-ProRule" id="PRU00221"/>
    </source>
</evidence>
<feature type="repeat" description="WD" evidence="4">
    <location>
        <begin position="62"/>
        <end position="94"/>
    </location>
</feature>
<dbReference type="InterPro" id="IPR028608">
    <property type="entry name" value="CIAO1/Cia1"/>
</dbReference>
<dbReference type="FunCoup" id="A0A2H3DCR5">
    <property type="interactions" value="241"/>
</dbReference>
<comment type="function">
    <text evidence="3">Essential component of the cytosolic iron-sulfur (Fe/S) protein assembly machinery. Required for the maturation of extramitochondrial Fe/S proteins.</text>
</comment>
<evidence type="ECO:0000256" key="2">
    <source>
        <dbReference type="ARBA" id="ARBA00022737"/>
    </source>
</evidence>
<dbReference type="PROSITE" id="PS50082">
    <property type="entry name" value="WD_REPEATS_2"/>
    <property type="match status" value="6"/>
</dbReference>
<dbReference type="HAMAP" id="MF_03037">
    <property type="entry name" value="ciao1"/>
    <property type="match status" value="1"/>
</dbReference>
<dbReference type="InterPro" id="IPR015943">
    <property type="entry name" value="WD40/YVTN_repeat-like_dom_sf"/>
</dbReference>
<keyword evidence="2" id="KW-0677">Repeat</keyword>
<feature type="repeat" description="WD" evidence="4">
    <location>
        <begin position="107"/>
        <end position="139"/>
    </location>
</feature>
<dbReference type="PANTHER" id="PTHR19920:SF0">
    <property type="entry name" value="CYTOSOLIC IRON-SULFUR PROTEIN ASSEMBLY PROTEIN CIAO1-RELATED"/>
    <property type="match status" value="1"/>
</dbReference>
<dbReference type="Gene3D" id="2.130.10.10">
    <property type="entry name" value="YVTN repeat-like/Quinoprotein amine dehydrogenase"/>
    <property type="match status" value="1"/>
</dbReference>
<reference evidence="6" key="1">
    <citation type="journal article" date="2017" name="Nat. Ecol. Evol.">
        <title>Genome expansion and lineage-specific genetic innovations in the forest pathogenic fungi Armillaria.</title>
        <authorList>
            <person name="Sipos G."/>
            <person name="Prasanna A.N."/>
            <person name="Walter M.C."/>
            <person name="O'Connor E."/>
            <person name="Balint B."/>
            <person name="Krizsan K."/>
            <person name="Kiss B."/>
            <person name="Hess J."/>
            <person name="Varga T."/>
            <person name="Slot J."/>
            <person name="Riley R."/>
            <person name="Boka B."/>
            <person name="Rigling D."/>
            <person name="Barry K."/>
            <person name="Lee J."/>
            <person name="Mihaltcheva S."/>
            <person name="LaButti K."/>
            <person name="Lipzen A."/>
            <person name="Waldron R."/>
            <person name="Moloney N.M."/>
            <person name="Sperisen C."/>
            <person name="Kredics L."/>
            <person name="Vagvoelgyi C."/>
            <person name="Patrignani A."/>
            <person name="Fitzpatrick D."/>
            <person name="Nagy I."/>
            <person name="Doyle S."/>
            <person name="Anderson J.B."/>
            <person name="Grigoriev I.V."/>
            <person name="Gueldener U."/>
            <person name="Muensterkoetter M."/>
            <person name="Nagy L.G."/>
        </authorList>
    </citation>
    <scope>NUCLEOTIDE SEQUENCE [LARGE SCALE GENOMIC DNA]</scope>
    <source>
        <strain evidence="6">Ar21-2</strain>
    </source>
</reference>
<evidence type="ECO:0000313" key="5">
    <source>
        <dbReference type="EMBL" id="PBK89212.1"/>
    </source>
</evidence>
<dbReference type="PANTHER" id="PTHR19920">
    <property type="entry name" value="WD40 PROTEIN CIAO1"/>
    <property type="match status" value="1"/>
</dbReference>
<feature type="repeat" description="WD" evidence="4">
    <location>
        <begin position="211"/>
        <end position="243"/>
    </location>
</feature>
<sequence length="351" mass="39183">MDEDFPYEISLIAELPGHEDRAWHVAWNPTKPILASCSSDKTVRLYGYTPSADNFNFLASIPTGHTKTVRSIAWAPSGKTLATASFDSNVGIWEREDGEEWECVSLLEGHETECKSVGYSATGTLLASCSRDKSVWVWEDFWRAQHFLQELRHFQPDADFECLGVIMEHSQDVKCVAWHPTEEILASGSYDDTIRLYVDDPEDDWFCCATLTGHKSTVWALAWSPSGQYLASGSDDKTVRVWKRTGQFEFKQVLVLEGHERPVYSVSWGNGKGTGVGWLASAGGDGVIRVWEIAEKSDDGLLEHRMIAKLESAHDVYDLNAVVWCPRVGLEDTLATAGDDGVCKVWKLTPK</sequence>
<evidence type="ECO:0000256" key="3">
    <source>
        <dbReference type="HAMAP-Rule" id="MF_03037"/>
    </source>
</evidence>
<name>A0A2H3DCR5_ARMGA</name>
<comment type="similarity">
    <text evidence="3">Belongs to the WD repeat CIA1 family.</text>
</comment>
<feature type="repeat" description="WD" evidence="4">
    <location>
        <begin position="15"/>
        <end position="46"/>
    </location>
</feature>
<dbReference type="OMA" id="IREIRWS"/>
<evidence type="ECO:0000313" key="6">
    <source>
        <dbReference type="Proteomes" id="UP000217790"/>
    </source>
</evidence>
<dbReference type="GO" id="GO:0097361">
    <property type="term" value="C:cytosolic [4Fe-4S] assembly targeting complex"/>
    <property type="evidence" value="ECO:0007669"/>
    <property type="project" value="InterPro"/>
</dbReference>
<protein>
    <recommendedName>
        <fullName evidence="3">Probable cytosolic iron-sulfur protein assembly protein 1</fullName>
    </recommendedName>
</protein>
<dbReference type="SUPFAM" id="SSF50978">
    <property type="entry name" value="WD40 repeat-like"/>
    <property type="match status" value="1"/>
</dbReference>
<dbReference type="Pfam" id="PF00400">
    <property type="entry name" value="WD40"/>
    <property type="match status" value="7"/>
</dbReference>
<dbReference type="PROSITE" id="PS00678">
    <property type="entry name" value="WD_REPEATS_1"/>
    <property type="match status" value="1"/>
</dbReference>
<dbReference type="CDD" id="cd00200">
    <property type="entry name" value="WD40"/>
    <property type="match status" value="1"/>
</dbReference>
<dbReference type="InterPro" id="IPR020472">
    <property type="entry name" value="WD40_PAC1"/>
</dbReference>
<dbReference type="SMART" id="SM00320">
    <property type="entry name" value="WD40"/>
    <property type="match status" value="7"/>
</dbReference>